<evidence type="ECO:0000313" key="2">
    <source>
        <dbReference type="EMBL" id="KGM46572.1"/>
    </source>
</evidence>
<dbReference type="AlphaFoldDB" id="A0A0A0EBE5"/>
<proteinExistence type="predicted"/>
<name>A0A0A0EBE5_9RHOB</name>
<evidence type="ECO:0000256" key="1">
    <source>
        <dbReference type="SAM" id="Phobius"/>
    </source>
</evidence>
<evidence type="ECO:0000313" key="3">
    <source>
        <dbReference type="Proteomes" id="UP000030004"/>
    </source>
</evidence>
<keyword evidence="3" id="KW-1185">Reference proteome</keyword>
<gene>
    <name evidence="2" type="ORF">ATO9_23185</name>
</gene>
<keyword evidence="1" id="KW-0812">Transmembrane</keyword>
<comment type="caution">
    <text evidence="2">The sequence shown here is derived from an EMBL/GenBank/DDBJ whole genome shotgun (WGS) entry which is preliminary data.</text>
</comment>
<keyword evidence="1" id="KW-0472">Membrane</keyword>
<dbReference type="OrthoDB" id="7828211at2"/>
<sequence length="107" mass="11920">MSDGKNDRDDLNAAYGKIHHGVGGALTGVGVFARHIWNLEMKLLRKIGVMPLFRRTWWLFVVLAILLLMFVTPLGAVFVITALCGATMDPKPEDDFIVPLQRDPSGW</sequence>
<feature type="transmembrane region" description="Helical" evidence="1">
    <location>
        <begin position="18"/>
        <end position="37"/>
    </location>
</feature>
<accession>A0A0A0EBE5</accession>
<reference evidence="2 3" key="1">
    <citation type="journal article" date="2015" name="Antonie Van Leeuwenhoek">
        <title>Pseudooceanicola atlanticus gen. nov. sp. nov., isolated from surface seawater of the Atlantic Ocean and reclassification of Oceanicola batsensis, Oceanicola marinus, Oceanicola nitratireducens, Oceanicola nanhaiensis, Oceanicola antarcticus and Oceanicola flagellatus, as Pseudooceanicola batsensis comb. nov., Pseudooceanicola marinus comb. nov., Pseudooceanicola nitratireducens comb. nov., Pseudooceanicola nanhaiensis comb. nov., Pseudooceanicola antarcticus comb. nov., and Pseudooceanicola flagellatus comb. nov.</title>
        <authorList>
            <person name="Lai Q."/>
            <person name="Li G."/>
            <person name="Liu X."/>
            <person name="Du Y."/>
            <person name="Sun F."/>
            <person name="Shao Z."/>
        </authorList>
    </citation>
    <scope>NUCLEOTIDE SEQUENCE [LARGE SCALE GENOMIC DNA]</scope>
    <source>
        <strain evidence="2 3">22II-s11g</strain>
    </source>
</reference>
<keyword evidence="1" id="KW-1133">Transmembrane helix</keyword>
<dbReference type="Proteomes" id="UP000030004">
    <property type="component" value="Unassembled WGS sequence"/>
</dbReference>
<dbReference type="eggNOG" id="ENOG502ZMR3">
    <property type="taxonomic scope" value="Bacteria"/>
</dbReference>
<protein>
    <submittedName>
        <fullName evidence="2">Uncharacterized protein</fullName>
    </submittedName>
</protein>
<dbReference type="RefSeq" id="WP_043755014.1">
    <property type="nucleotide sequence ID" value="NZ_AQQX01000032.1"/>
</dbReference>
<feature type="transmembrane region" description="Helical" evidence="1">
    <location>
        <begin position="57"/>
        <end position="83"/>
    </location>
</feature>
<organism evidence="2 3">
    <name type="scientific">Pseudooceanicola atlanticus</name>
    <dbReference type="NCBI Taxonomy" id="1461694"/>
    <lineage>
        <taxon>Bacteria</taxon>
        <taxon>Pseudomonadati</taxon>
        <taxon>Pseudomonadota</taxon>
        <taxon>Alphaproteobacteria</taxon>
        <taxon>Rhodobacterales</taxon>
        <taxon>Paracoccaceae</taxon>
        <taxon>Pseudooceanicola</taxon>
    </lineage>
</organism>
<dbReference type="EMBL" id="AQQX01000032">
    <property type="protein sequence ID" value="KGM46572.1"/>
    <property type="molecule type" value="Genomic_DNA"/>
</dbReference>